<dbReference type="AlphaFoldDB" id="A0A6P4YF69"/>
<feature type="signal peptide" evidence="1">
    <location>
        <begin position="1"/>
        <end position="21"/>
    </location>
</feature>
<keyword evidence="1" id="KW-0732">Signal</keyword>
<dbReference type="OrthoDB" id="10078059at2759"/>
<gene>
    <name evidence="3" type="primary">LOC109467176</name>
</gene>
<dbReference type="PANTHER" id="PTHR33995:SF7">
    <property type="entry name" value="BURSICON SUBUNIT ALPHA-RELATED"/>
    <property type="match status" value="1"/>
</dbReference>
<evidence type="ECO:0000313" key="2">
    <source>
        <dbReference type="Proteomes" id="UP000515135"/>
    </source>
</evidence>
<dbReference type="Proteomes" id="UP000515135">
    <property type="component" value="Unplaced"/>
</dbReference>
<reference evidence="3" key="1">
    <citation type="submission" date="2025-08" db="UniProtKB">
        <authorList>
            <consortium name="RefSeq"/>
        </authorList>
    </citation>
    <scope>IDENTIFICATION</scope>
    <source>
        <tissue evidence="3">Gonad</tissue>
    </source>
</reference>
<dbReference type="GeneID" id="109467176"/>
<proteinExistence type="predicted"/>
<dbReference type="InterPro" id="IPR029034">
    <property type="entry name" value="Cystine-knot_cytokine"/>
</dbReference>
<sequence length="154" mass="17397">MALMVVFGVVLLLGATMGVDGARLASKQDPKTIEELWEAENSMDLAVNEQSRREEFGRLSAESCEDDSKGIPLCRECSFLRELPADYSPRYLVERKCQGQDCLMHEGKCLQQYMSVEVRNIAPDREGETILVRIAAGCRCLLNENSILKDYFIR</sequence>
<dbReference type="SUPFAM" id="SSF57501">
    <property type="entry name" value="Cystine-knot cytokines"/>
    <property type="match status" value="1"/>
</dbReference>
<protein>
    <submittedName>
        <fullName evidence="3">Uncharacterized protein LOC109467176</fullName>
    </submittedName>
</protein>
<dbReference type="PANTHER" id="PTHR33995">
    <property type="entry name" value="PROTEIN CBG18546"/>
    <property type="match status" value="1"/>
</dbReference>
<keyword evidence="2" id="KW-1185">Reference proteome</keyword>
<accession>A0A6P4YF69</accession>
<organism evidence="2 3">
    <name type="scientific">Branchiostoma belcheri</name>
    <name type="common">Amphioxus</name>
    <dbReference type="NCBI Taxonomy" id="7741"/>
    <lineage>
        <taxon>Eukaryota</taxon>
        <taxon>Metazoa</taxon>
        <taxon>Chordata</taxon>
        <taxon>Cephalochordata</taxon>
        <taxon>Leptocardii</taxon>
        <taxon>Amphioxiformes</taxon>
        <taxon>Branchiostomatidae</taxon>
        <taxon>Branchiostoma</taxon>
    </lineage>
</organism>
<name>A0A6P4YF69_BRABE</name>
<dbReference type="KEGG" id="bbel:109467176"/>
<dbReference type="RefSeq" id="XP_019620679.1">
    <property type="nucleotide sequence ID" value="XM_019765120.1"/>
</dbReference>
<evidence type="ECO:0000313" key="3">
    <source>
        <dbReference type="RefSeq" id="XP_019620679.1"/>
    </source>
</evidence>
<feature type="chain" id="PRO_5027803760" evidence="1">
    <location>
        <begin position="22"/>
        <end position="154"/>
    </location>
</feature>
<evidence type="ECO:0000256" key="1">
    <source>
        <dbReference type="SAM" id="SignalP"/>
    </source>
</evidence>